<keyword evidence="2" id="KW-1185">Reference proteome</keyword>
<proteinExistence type="predicted"/>
<evidence type="ECO:0000313" key="1">
    <source>
        <dbReference type="EMBL" id="MFC5646273.1"/>
    </source>
</evidence>
<protein>
    <submittedName>
        <fullName evidence="1">Uncharacterized protein</fullName>
    </submittedName>
</protein>
<gene>
    <name evidence="1" type="ORF">ACFPZF_33600</name>
</gene>
<dbReference type="EMBL" id="JBHSOC010000095">
    <property type="protein sequence ID" value="MFC5646273.1"/>
    <property type="molecule type" value="Genomic_DNA"/>
</dbReference>
<comment type="caution">
    <text evidence="1">The sequence shown here is derived from an EMBL/GenBank/DDBJ whole genome shotgun (WGS) entry which is preliminary data.</text>
</comment>
<accession>A0ABW0VK87</accession>
<sequence>MRERPRGHGYKPGERWPALERPTWDPLMRALVIDTATVNLHRKLRRMAGDTGLYAFAVLCDCAVFAAPAPGALDVLTGPDGTLTTSLRLGVSPGHVEKMPGGVAQRLYVARDAGAGQDEQERILAEGLREHDFKDDGRRARGLDVELNDIAWMDVEL</sequence>
<dbReference type="RefSeq" id="WP_346148798.1">
    <property type="nucleotide sequence ID" value="NZ_BAAAUA010000056.1"/>
</dbReference>
<reference evidence="2" key="1">
    <citation type="journal article" date="2019" name="Int. J. Syst. Evol. Microbiol.">
        <title>The Global Catalogue of Microorganisms (GCM) 10K type strain sequencing project: providing services to taxonomists for standard genome sequencing and annotation.</title>
        <authorList>
            <consortium name="The Broad Institute Genomics Platform"/>
            <consortium name="The Broad Institute Genome Sequencing Center for Infectious Disease"/>
            <person name="Wu L."/>
            <person name="Ma J."/>
        </authorList>
    </citation>
    <scope>NUCLEOTIDE SEQUENCE [LARGE SCALE GENOMIC DNA]</scope>
    <source>
        <strain evidence="2">CGMCC 4.1622</strain>
    </source>
</reference>
<dbReference type="Proteomes" id="UP001596066">
    <property type="component" value="Unassembled WGS sequence"/>
</dbReference>
<evidence type="ECO:0000313" key="2">
    <source>
        <dbReference type="Proteomes" id="UP001596066"/>
    </source>
</evidence>
<organism evidence="1 2">
    <name type="scientific">Kitasatospora cinereorecta</name>
    <dbReference type="NCBI Taxonomy" id="285560"/>
    <lineage>
        <taxon>Bacteria</taxon>
        <taxon>Bacillati</taxon>
        <taxon>Actinomycetota</taxon>
        <taxon>Actinomycetes</taxon>
        <taxon>Kitasatosporales</taxon>
        <taxon>Streptomycetaceae</taxon>
        <taxon>Kitasatospora</taxon>
    </lineage>
</organism>
<name>A0ABW0VK87_9ACTN</name>